<dbReference type="AlphaFoldDB" id="A0A556AY43"/>
<reference evidence="2 3" key="1">
    <citation type="submission" date="2019-07" db="EMBL/GenBank/DDBJ databases">
        <title>Qingshengfaniella alkalisoli gen. nov., sp. nov., isolated from saline soil.</title>
        <authorList>
            <person name="Xu L."/>
            <person name="Huang X.-X."/>
            <person name="Sun J.-Q."/>
        </authorList>
    </citation>
    <scope>NUCLEOTIDE SEQUENCE [LARGE SCALE GENOMIC DNA]</scope>
    <source>
        <strain evidence="2 3">DSM 27279</strain>
    </source>
</reference>
<comment type="caution">
    <text evidence="2">The sequence shown here is derived from an EMBL/GenBank/DDBJ whole genome shotgun (WGS) entry which is preliminary data.</text>
</comment>
<evidence type="ECO:0000313" key="3">
    <source>
        <dbReference type="Proteomes" id="UP000318405"/>
    </source>
</evidence>
<accession>A0A556AY43</accession>
<feature type="signal peptide" evidence="1">
    <location>
        <begin position="1"/>
        <end position="21"/>
    </location>
</feature>
<proteinExistence type="predicted"/>
<dbReference type="OrthoDB" id="8636813at2"/>
<dbReference type="Proteomes" id="UP000318405">
    <property type="component" value="Unassembled WGS sequence"/>
</dbReference>
<dbReference type="RefSeq" id="WP_143946756.1">
    <property type="nucleotide sequence ID" value="NZ_BAABMB010000004.1"/>
</dbReference>
<dbReference type="InterPro" id="IPR025421">
    <property type="entry name" value="DUF4148"/>
</dbReference>
<evidence type="ECO:0000256" key="1">
    <source>
        <dbReference type="SAM" id="SignalP"/>
    </source>
</evidence>
<name>A0A556AY43_9BURK</name>
<keyword evidence="1" id="KW-0732">Signal</keyword>
<sequence>MKAVAKISFVAATMFAGAAFAGQSLLGELPDYPEGVAVTSNAPAKTRAQVLAELNNAPFNGVELGEMPDYPQGYLAAQQQQLPGKTRAEVRAELAQAAGNGNVRSGGIDYPGGF</sequence>
<feature type="chain" id="PRO_5022115370" evidence="1">
    <location>
        <begin position="22"/>
        <end position="114"/>
    </location>
</feature>
<keyword evidence="3" id="KW-1185">Reference proteome</keyword>
<organism evidence="2 3">
    <name type="scientific">Verticiella sediminum</name>
    <dbReference type="NCBI Taxonomy" id="1247510"/>
    <lineage>
        <taxon>Bacteria</taxon>
        <taxon>Pseudomonadati</taxon>
        <taxon>Pseudomonadota</taxon>
        <taxon>Betaproteobacteria</taxon>
        <taxon>Burkholderiales</taxon>
        <taxon>Alcaligenaceae</taxon>
        <taxon>Verticiella</taxon>
    </lineage>
</organism>
<gene>
    <name evidence="2" type="ORF">FOZ76_03525</name>
</gene>
<evidence type="ECO:0000313" key="2">
    <source>
        <dbReference type="EMBL" id="TSH97874.1"/>
    </source>
</evidence>
<dbReference type="EMBL" id="VLTJ01000007">
    <property type="protein sequence ID" value="TSH97874.1"/>
    <property type="molecule type" value="Genomic_DNA"/>
</dbReference>
<protein>
    <submittedName>
        <fullName evidence="2">DUF4148 domain-containing protein</fullName>
    </submittedName>
</protein>
<dbReference type="Pfam" id="PF13663">
    <property type="entry name" value="DUF4148"/>
    <property type="match status" value="2"/>
</dbReference>